<gene>
    <name evidence="13" type="ORF">HDU87_005407</name>
</gene>
<evidence type="ECO:0000256" key="10">
    <source>
        <dbReference type="SAM" id="Phobius"/>
    </source>
</evidence>
<keyword evidence="7 10" id="KW-1133">Transmembrane helix</keyword>
<reference evidence="13" key="1">
    <citation type="submission" date="2020-05" db="EMBL/GenBank/DDBJ databases">
        <title>Phylogenomic resolution of chytrid fungi.</title>
        <authorList>
            <person name="Stajich J.E."/>
            <person name="Amses K."/>
            <person name="Simmons R."/>
            <person name="Seto K."/>
            <person name="Myers J."/>
            <person name="Bonds A."/>
            <person name="Quandt C.A."/>
            <person name="Barry K."/>
            <person name="Liu P."/>
            <person name="Grigoriev I."/>
            <person name="Longcore J.E."/>
            <person name="James T.Y."/>
        </authorList>
    </citation>
    <scope>NUCLEOTIDE SEQUENCE</scope>
    <source>
        <strain evidence="13">JEL0379</strain>
    </source>
</reference>
<organism evidence="13 14">
    <name type="scientific">Geranomyces variabilis</name>
    <dbReference type="NCBI Taxonomy" id="109894"/>
    <lineage>
        <taxon>Eukaryota</taxon>
        <taxon>Fungi</taxon>
        <taxon>Fungi incertae sedis</taxon>
        <taxon>Chytridiomycota</taxon>
        <taxon>Chytridiomycota incertae sedis</taxon>
        <taxon>Chytridiomycetes</taxon>
        <taxon>Spizellomycetales</taxon>
        <taxon>Powellomycetaceae</taxon>
        <taxon>Geranomyces</taxon>
    </lineage>
</organism>
<keyword evidence="4 10" id="KW-0812">Transmembrane</keyword>
<dbReference type="PANTHER" id="PTHR21092:SF0">
    <property type="entry name" value="NICASTRIN"/>
    <property type="match status" value="1"/>
</dbReference>
<dbReference type="Proteomes" id="UP001212152">
    <property type="component" value="Unassembled WGS sequence"/>
</dbReference>
<comment type="similarity">
    <text evidence="2">Belongs to the nicastrin family.</text>
</comment>
<evidence type="ECO:0000256" key="9">
    <source>
        <dbReference type="ARBA" id="ARBA00023180"/>
    </source>
</evidence>
<evidence type="ECO:0000313" key="14">
    <source>
        <dbReference type="Proteomes" id="UP001212152"/>
    </source>
</evidence>
<dbReference type="AlphaFoldDB" id="A0AAD5XPR4"/>
<feature type="transmembrane region" description="Helical" evidence="10">
    <location>
        <begin position="709"/>
        <end position="731"/>
    </location>
</feature>
<evidence type="ECO:0000256" key="7">
    <source>
        <dbReference type="ARBA" id="ARBA00022989"/>
    </source>
</evidence>
<dbReference type="InterPro" id="IPR041084">
    <property type="entry name" value="Ncstrn_small"/>
</dbReference>
<accession>A0AAD5XPR4</accession>
<dbReference type="GO" id="GO:0005886">
    <property type="term" value="C:plasma membrane"/>
    <property type="evidence" value="ECO:0007669"/>
    <property type="project" value="TreeGrafter"/>
</dbReference>
<dbReference type="Pfam" id="PF18266">
    <property type="entry name" value="Ncstrn_small"/>
    <property type="match status" value="1"/>
</dbReference>
<evidence type="ECO:0000256" key="8">
    <source>
        <dbReference type="ARBA" id="ARBA00023136"/>
    </source>
</evidence>
<evidence type="ECO:0000256" key="2">
    <source>
        <dbReference type="ARBA" id="ARBA00007717"/>
    </source>
</evidence>
<sequence>MTCTKSRRRSWWPPLWAALAFLASLAGTVSPLVSRSPTKQVAFVLSSVLLVAREQPVNAQSTYLESLMYQGSAVAACIRHLRYGGSVGCQAEPGTTGILYMLSEQSDVATFTATAPDAKYAIVMPYTIFNRANVQALRASGKTSGILLVKAATGFPTPDAWSPDSPTPNAQYGLYANQSEASWHAWNPAGNSLAFDSFDFPIFGITNGPSSLQSAVPVIEAAMANKKTGYSSYPLYAVQFDAFMYAADDAETCLRRGFCDPVGAISVWSSFTPYLNANPDTNKPIVLVSAKLDSTSFIHDWGFIPSGASLSPPVFAVGADPKTGLVAALAVAAALGQYLRAPNSAALAKDIIFTFFDAEAWGFAGSQRFVKDITTPQTCLEAQAPTSACPTSDATCSKPCHFDLDFQSVKIENIDSIVEFDTVGGINTVDPTMYMHVDQQSAANLALMDALKSGVVTPVVNGSVPQTMNIMAADASARLPPSSAMAFLQKRNIPAVVLSDYNTQFSNRFYNSEFDDSATWNATTVSNICALANATAQSIFKLASGNATVPATIVADCNFVQTLMDCFTRNLSCTFLAQFFPLLGQLGLSQLSADAGPFNFNLGVLSYVVSRIIQNVTSTDRGGACLSDTDCPTDYACLIFSTPQTGQCVKGFVRYHWAYGTGIEMNYGSSSFEVVDPTKATWTQSQYRDSSSTNTGVQLRIFQASSARYAGLQLGVGLAITLVAVGATIAIKVYSKRRFKTD</sequence>
<dbReference type="PANTHER" id="PTHR21092">
    <property type="entry name" value="NICASTRIN"/>
    <property type="match status" value="1"/>
</dbReference>
<evidence type="ECO:0000256" key="3">
    <source>
        <dbReference type="ARBA" id="ARBA00015303"/>
    </source>
</evidence>
<comment type="caution">
    <text evidence="13">The sequence shown here is derived from an EMBL/GenBank/DDBJ whole genome shotgun (WGS) entry which is preliminary data.</text>
</comment>
<dbReference type="SUPFAM" id="SSF53187">
    <property type="entry name" value="Zn-dependent exopeptidases"/>
    <property type="match status" value="1"/>
</dbReference>
<keyword evidence="6" id="KW-0914">Notch signaling pathway</keyword>
<keyword evidence="9" id="KW-0325">Glycoprotein</keyword>
<dbReference type="InterPro" id="IPR008710">
    <property type="entry name" value="Nicastrin"/>
</dbReference>
<feature type="chain" id="PRO_5042211939" description="Nicastrin" evidence="11">
    <location>
        <begin position="32"/>
        <end position="742"/>
    </location>
</feature>
<dbReference type="EMBL" id="JADGJQ010000043">
    <property type="protein sequence ID" value="KAJ3176192.1"/>
    <property type="molecule type" value="Genomic_DNA"/>
</dbReference>
<name>A0AAD5XPR4_9FUNG</name>
<keyword evidence="14" id="KW-1185">Reference proteome</keyword>
<evidence type="ECO:0000256" key="4">
    <source>
        <dbReference type="ARBA" id="ARBA00022692"/>
    </source>
</evidence>
<evidence type="ECO:0000313" key="13">
    <source>
        <dbReference type="EMBL" id="KAJ3176192.1"/>
    </source>
</evidence>
<comment type="subcellular location">
    <subcellularLocation>
        <location evidence="1">Membrane</location>
        <topology evidence="1">Single-pass type I membrane protein</topology>
    </subcellularLocation>
</comment>
<protein>
    <recommendedName>
        <fullName evidence="3">Nicastrin</fullName>
    </recommendedName>
</protein>
<dbReference type="GO" id="GO:0016485">
    <property type="term" value="P:protein processing"/>
    <property type="evidence" value="ECO:0007669"/>
    <property type="project" value="InterPro"/>
</dbReference>
<dbReference type="Pfam" id="PF05450">
    <property type="entry name" value="Nicastrin"/>
    <property type="match status" value="1"/>
</dbReference>
<evidence type="ECO:0000256" key="5">
    <source>
        <dbReference type="ARBA" id="ARBA00022729"/>
    </source>
</evidence>
<evidence type="ECO:0000256" key="6">
    <source>
        <dbReference type="ARBA" id="ARBA00022976"/>
    </source>
</evidence>
<feature type="signal peptide" evidence="11">
    <location>
        <begin position="1"/>
        <end position="31"/>
    </location>
</feature>
<evidence type="ECO:0000256" key="11">
    <source>
        <dbReference type="SAM" id="SignalP"/>
    </source>
</evidence>
<feature type="domain" description="Nicastrin small lobe" evidence="12">
    <location>
        <begin position="76"/>
        <end position="246"/>
    </location>
</feature>
<evidence type="ECO:0000256" key="1">
    <source>
        <dbReference type="ARBA" id="ARBA00004479"/>
    </source>
</evidence>
<keyword evidence="8 10" id="KW-0472">Membrane</keyword>
<keyword evidence="5 11" id="KW-0732">Signal</keyword>
<proteinExistence type="inferred from homology"/>
<evidence type="ECO:0000259" key="12">
    <source>
        <dbReference type="Pfam" id="PF18266"/>
    </source>
</evidence>
<dbReference type="Gene3D" id="3.40.630.10">
    <property type="entry name" value="Zn peptidases"/>
    <property type="match status" value="1"/>
</dbReference>